<keyword evidence="4" id="KW-1185">Reference proteome</keyword>
<sequence length="318" mass="35121">MPVNHIKIKTKHFFSEARLLLGLAPDATSHTEKIISGIGAIVGILFTLKISLSQFDPNSALLLVGSMGATAVLVFGLPHGALSQPWNVFAGHILSAIIGIIAQQYIQHPFLASAIAVGAAICAMHYCRCLHPPGGATALFCVMGGEQIHQLGFSFIISPLLLNLTGLMLIAFAFNFCFYWRRYPAHLNFTAKSSAPSSYQLSQEDFMAALRQQNSYIDVSSEELAEIFSKAMAHAQQNRPQKRLSITLNHCYSNAGLGEYWSVRQVIEIRRTQLKYKVVAGSEAGTTGETYIKNFKKWAKHEVHTVDRHWMKLSAKSK</sequence>
<evidence type="ECO:0000259" key="2">
    <source>
        <dbReference type="Pfam" id="PF04982"/>
    </source>
</evidence>
<gene>
    <name evidence="3" type="ORF">OLW01_11080</name>
</gene>
<evidence type="ECO:0000313" key="4">
    <source>
        <dbReference type="Proteomes" id="UP001163726"/>
    </source>
</evidence>
<protein>
    <submittedName>
        <fullName evidence="3">HPP family protein</fullName>
    </submittedName>
</protein>
<feature type="domain" description="HPP transmembrane region" evidence="2">
    <location>
        <begin position="27"/>
        <end position="184"/>
    </location>
</feature>
<dbReference type="EMBL" id="CP109965">
    <property type="protein sequence ID" value="WAJ69693.1"/>
    <property type="molecule type" value="Genomic_DNA"/>
</dbReference>
<proteinExistence type="predicted"/>
<feature type="transmembrane region" description="Helical" evidence="1">
    <location>
        <begin position="59"/>
        <end position="78"/>
    </location>
</feature>
<feature type="transmembrane region" description="Helical" evidence="1">
    <location>
        <begin position="109"/>
        <end position="126"/>
    </location>
</feature>
<dbReference type="Proteomes" id="UP001163726">
    <property type="component" value="Chromosome"/>
</dbReference>
<evidence type="ECO:0000256" key="1">
    <source>
        <dbReference type="SAM" id="Phobius"/>
    </source>
</evidence>
<name>A0ABY7AJD2_9ALTE</name>
<dbReference type="PANTHER" id="PTHR33741">
    <property type="entry name" value="TRANSMEMBRANE PROTEIN DDB_G0269096-RELATED"/>
    <property type="match status" value="1"/>
</dbReference>
<evidence type="ECO:0000313" key="3">
    <source>
        <dbReference type="EMBL" id="WAJ69693.1"/>
    </source>
</evidence>
<dbReference type="InterPro" id="IPR007065">
    <property type="entry name" value="HPP"/>
</dbReference>
<dbReference type="Pfam" id="PF04982">
    <property type="entry name" value="TM_HPP"/>
    <property type="match status" value="1"/>
</dbReference>
<keyword evidence="1" id="KW-1133">Transmembrane helix</keyword>
<dbReference type="PANTHER" id="PTHR33741:SF5">
    <property type="entry name" value="TRANSMEMBRANE PROTEIN DDB_G0269096-RELATED"/>
    <property type="match status" value="1"/>
</dbReference>
<feature type="transmembrane region" description="Helical" evidence="1">
    <location>
        <begin position="84"/>
        <end position="102"/>
    </location>
</feature>
<dbReference type="InterPro" id="IPR058581">
    <property type="entry name" value="TM_HPP"/>
</dbReference>
<feature type="transmembrane region" description="Helical" evidence="1">
    <location>
        <begin position="160"/>
        <end position="180"/>
    </location>
</feature>
<reference evidence="3" key="1">
    <citation type="submission" date="2022-10" db="EMBL/GenBank/DDBJ databases">
        <title>Catenovulum adriacola sp. nov. isolated in the Harbour of Susak.</title>
        <authorList>
            <person name="Schoch T."/>
            <person name="Reich S.J."/>
            <person name="Stoeferle S."/>
            <person name="Flaiz M."/>
            <person name="Kazda M."/>
            <person name="Riedel C.U."/>
            <person name="Duerre P."/>
        </authorList>
    </citation>
    <scope>NUCLEOTIDE SEQUENCE</scope>
    <source>
        <strain evidence="3">TS8</strain>
    </source>
</reference>
<keyword evidence="1" id="KW-0812">Transmembrane</keyword>
<organism evidence="3 4">
    <name type="scientific">Catenovulum adriaticum</name>
    <dbReference type="NCBI Taxonomy" id="2984846"/>
    <lineage>
        <taxon>Bacteria</taxon>
        <taxon>Pseudomonadati</taxon>
        <taxon>Pseudomonadota</taxon>
        <taxon>Gammaproteobacteria</taxon>
        <taxon>Alteromonadales</taxon>
        <taxon>Alteromonadaceae</taxon>
        <taxon>Catenovulum</taxon>
    </lineage>
</organism>
<dbReference type="RefSeq" id="WP_268073977.1">
    <property type="nucleotide sequence ID" value="NZ_CP109965.1"/>
</dbReference>
<feature type="transmembrane region" description="Helical" evidence="1">
    <location>
        <begin position="34"/>
        <end position="52"/>
    </location>
</feature>
<accession>A0ABY7AJD2</accession>
<keyword evidence="1" id="KW-0472">Membrane</keyword>